<organism evidence="4 5">
    <name type="scientific">Meloidogyne graminicola</name>
    <dbReference type="NCBI Taxonomy" id="189291"/>
    <lineage>
        <taxon>Eukaryota</taxon>
        <taxon>Metazoa</taxon>
        <taxon>Ecdysozoa</taxon>
        <taxon>Nematoda</taxon>
        <taxon>Chromadorea</taxon>
        <taxon>Rhabditida</taxon>
        <taxon>Tylenchina</taxon>
        <taxon>Tylenchomorpha</taxon>
        <taxon>Tylenchoidea</taxon>
        <taxon>Meloidogynidae</taxon>
        <taxon>Meloidogyninae</taxon>
        <taxon>Meloidogyne</taxon>
    </lineage>
</organism>
<dbReference type="EMBL" id="JABEBT010000013">
    <property type="protein sequence ID" value="KAF7638345.1"/>
    <property type="molecule type" value="Genomic_DNA"/>
</dbReference>
<feature type="compositionally biased region" description="Basic residues" evidence="2">
    <location>
        <begin position="581"/>
        <end position="590"/>
    </location>
</feature>
<feature type="region of interest" description="Disordered" evidence="2">
    <location>
        <begin position="539"/>
        <end position="613"/>
    </location>
</feature>
<feature type="region of interest" description="Disordered" evidence="2">
    <location>
        <begin position="497"/>
        <end position="524"/>
    </location>
</feature>
<keyword evidence="1" id="KW-0175">Coiled coil</keyword>
<sequence>MFCKIFLIIILFFSFLIFFCISSNIYIQPKIPDPNFQGKGQLKELHDRISEFISQKFSEKINQFPNLTLQDNDGNNEEEIINFLKINRKQENENTSELNIINKNEWEQLLKEEPIIADCFFKINIVEQINIIYSEIHWLLESRRLILIASSDEYNKLRDVTFRLNELQLDIKHLNYLEKLYNKIEKEKEEKNNKKIKKEFNEKEIKGKMIVEEYNKESKNNFNKIIEKGPFIPNQLHLNLISDLFNFRKEINEFTIKTKIEIGEKSNIYQIIDKIMINNSLNNQINPPFNEINKELKIIKETKINVKKYIQEYKEIRDFDLLNNMSKILYKKINDTFQSENNKVFDINIGIIWFLSKKLIEEQLGNIFYKNSTLRSLIQIKLGIKEGEHNKMISAIKEWNELPEQLISGKYKIIDETSLKIRIIINSINLLFIFKRINRENNNITKDYGPILKEIENNNYNEQNEEEIKIKKEIEKISMPIKIEELIFEFYKSWKENQTNNNNNQQNDKRKILKNLKKKKKPKSGLTFAEWKEMFLDGPKREAKQKRKISDQNNKIKSIKLNNEKNNYSKNKQKQLNNQNIKRKRQKHSKLNNNETEIIDNNNNNNNNENNNKHGEIEEEISIEEEEEEEEEENKLQLRRKRINNNNIAITINNPKQNIQQFKFPPQEVVIREEIEKFKQRNLSIHVIFQFLFISKEIIIIL</sequence>
<feature type="compositionally biased region" description="Low complexity" evidence="2">
    <location>
        <begin position="592"/>
        <end position="610"/>
    </location>
</feature>
<gene>
    <name evidence="4" type="ORF">Mgra_00002321</name>
</gene>
<keyword evidence="3" id="KW-1133">Transmembrane helix</keyword>
<feature type="coiled-coil region" evidence="1">
    <location>
        <begin position="174"/>
        <end position="206"/>
    </location>
</feature>
<comment type="caution">
    <text evidence="4">The sequence shown here is derived from an EMBL/GenBank/DDBJ whole genome shotgun (WGS) entry which is preliminary data.</text>
</comment>
<evidence type="ECO:0000256" key="1">
    <source>
        <dbReference type="SAM" id="Coils"/>
    </source>
</evidence>
<feature type="compositionally biased region" description="Low complexity" evidence="2">
    <location>
        <begin position="560"/>
        <end position="580"/>
    </location>
</feature>
<dbReference type="OrthoDB" id="5907756at2759"/>
<feature type="transmembrane region" description="Helical" evidence="3">
    <location>
        <begin position="5"/>
        <end position="27"/>
    </location>
</feature>
<keyword evidence="3" id="KW-0472">Membrane</keyword>
<reference evidence="4" key="1">
    <citation type="journal article" date="2020" name="Ecol. Evol.">
        <title>Genome structure and content of the rice root-knot nematode (Meloidogyne graminicola).</title>
        <authorList>
            <person name="Phan N.T."/>
            <person name="Danchin E.G.J."/>
            <person name="Klopp C."/>
            <person name="Perfus-Barbeoch L."/>
            <person name="Kozlowski D.K."/>
            <person name="Koutsovoulos G.D."/>
            <person name="Lopez-Roques C."/>
            <person name="Bouchez O."/>
            <person name="Zahm M."/>
            <person name="Besnard G."/>
            <person name="Bellafiore S."/>
        </authorList>
    </citation>
    <scope>NUCLEOTIDE SEQUENCE</scope>
    <source>
        <strain evidence="4">VN-18</strain>
    </source>
</reference>
<feature type="compositionally biased region" description="Basic residues" evidence="2">
    <location>
        <begin position="511"/>
        <end position="523"/>
    </location>
</feature>
<keyword evidence="5" id="KW-1185">Reference proteome</keyword>
<feature type="compositionally biased region" description="Low complexity" evidence="2">
    <location>
        <begin position="497"/>
        <end position="506"/>
    </location>
</feature>
<keyword evidence="3" id="KW-0812">Transmembrane</keyword>
<dbReference type="AlphaFoldDB" id="A0A8S9ZYZ3"/>
<protein>
    <submittedName>
        <fullName evidence="4">Uncharacterized protein</fullName>
    </submittedName>
</protein>
<proteinExistence type="predicted"/>
<dbReference type="Proteomes" id="UP000605970">
    <property type="component" value="Unassembled WGS sequence"/>
</dbReference>
<evidence type="ECO:0000256" key="2">
    <source>
        <dbReference type="SAM" id="MobiDB-lite"/>
    </source>
</evidence>
<name>A0A8S9ZYZ3_9BILA</name>
<accession>A0A8S9ZYZ3</accession>
<evidence type="ECO:0000313" key="4">
    <source>
        <dbReference type="EMBL" id="KAF7638345.1"/>
    </source>
</evidence>
<evidence type="ECO:0000313" key="5">
    <source>
        <dbReference type="Proteomes" id="UP000605970"/>
    </source>
</evidence>
<evidence type="ECO:0000256" key="3">
    <source>
        <dbReference type="SAM" id="Phobius"/>
    </source>
</evidence>